<dbReference type="GO" id="GO:0005886">
    <property type="term" value="C:plasma membrane"/>
    <property type="evidence" value="ECO:0007669"/>
    <property type="project" value="UniProtKB-SubCell"/>
</dbReference>
<gene>
    <name evidence="10" type="ORF">ENL91_03510</name>
</gene>
<evidence type="ECO:0000256" key="4">
    <source>
        <dbReference type="ARBA" id="ARBA00022737"/>
    </source>
</evidence>
<accession>A0A7J3V050</accession>
<evidence type="ECO:0000313" key="10">
    <source>
        <dbReference type="EMBL" id="HHI49219.1"/>
    </source>
</evidence>
<dbReference type="PROSITE" id="PS00211">
    <property type="entry name" value="ABC_TRANSPORTER_1"/>
    <property type="match status" value="1"/>
</dbReference>
<dbReference type="SUPFAM" id="SSF52540">
    <property type="entry name" value="P-loop containing nucleoside triphosphate hydrolases"/>
    <property type="match status" value="2"/>
</dbReference>
<keyword evidence="3" id="KW-1003">Cell membrane</keyword>
<dbReference type="CDD" id="cd03215">
    <property type="entry name" value="ABC_Carb_Monos_II"/>
    <property type="match status" value="1"/>
</dbReference>
<dbReference type="FunFam" id="3.40.50.300:FF:000127">
    <property type="entry name" value="Ribose import ATP-binding protein RbsA"/>
    <property type="match status" value="1"/>
</dbReference>
<evidence type="ECO:0000256" key="7">
    <source>
        <dbReference type="ARBA" id="ARBA00022967"/>
    </source>
</evidence>
<dbReference type="InterPro" id="IPR027417">
    <property type="entry name" value="P-loop_NTPase"/>
</dbReference>
<dbReference type="SMART" id="SM00382">
    <property type="entry name" value="AAA"/>
    <property type="match status" value="2"/>
</dbReference>
<dbReference type="EMBL" id="DRVT01000045">
    <property type="protein sequence ID" value="HHI49219.1"/>
    <property type="molecule type" value="Genomic_DNA"/>
</dbReference>
<keyword evidence="2" id="KW-0813">Transport</keyword>
<evidence type="ECO:0000256" key="6">
    <source>
        <dbReference type="ARBA" id="ARBA00022840"/>
    </source>
</evidence>
<feature type="domain" description="ABC transporter" evidence="9">
    <location>
        <begin position="5"/>
        <end position="245"/>
    </location>
</feature>
<keyword evidence="4" id="KW-0677">Repeat</keyword>
<protein>
    <submittedName>
        <fullName evidence="10">Sugar ABC transporter ATP-binding protein</fullName>
    </submittedName>
</protein>
<evidence type="ECO:0000256" key="8">
    <source>
        <dbReference type="ARBA" id="ARBA00023136"/>
    </source>
</evidence>
<keyword evidence="6 10" id="KW-0067">ATP-binding</keyword>
<dbReference type="InterPro" id="IPR003593">
    <property type="entry name" value="AAA+_ATPase"/>
</dbReference>
<comment type="subcellular location">
    <subcellularLocation>
        <location evidence="1">Cell membrane</location>
        <topology evidence="1">Peripheral membrane protein</topology>
    </subcellularLocation>
</comment>
<dbReference type="InterPro" id="IPR003439">
    <property type="entry name" value="ABC_transporter-like_ATP-bd"/>
</dbReference>
<evidence type="ECO:0000256" key="1">
    <source>
        <dbReference type="ARBA" id="ARBA00004202"/>
    </source>
</evidence>
<evidence type="ECO:0000256" key="2">
    <source>
        <dbReference type="ARBA" id="ARBA00022448"/>
    </source>
</evidence>
<dbReference type="InterPro" id="IPR017871">
    <property type="entry name" value="ABC_transporter-like_CS"/>
</dbReference>
<dbReference type="Gene3D" id="3.40.50.300">
    <property type="entry name" value="P-loop containing nucleotide triphosphate hydrolases"/>
    <property type="match status" value="2"/>
</dbReference>
<dbReference type="GO" id="GO:0005524">
    <property type="term" value="F:ATP binding"/>
    <property type="evidence" value="ECO:0007669"/>
    <property type="project" value="UniProtKB-KW"/>
</dbReference>
<comment type="caution">
    <text evidence="10">The sequence shown here is derived from an EMBL/GenBank/DDBJ whole genome shotgun (WGS) entry which is preliminary data.</text>
</comment>
<keyword evidence="8" id="KW-0472">Membrane</keyword>
<keyword evidence="5" id="KW-0547">Nucleotide-binding</keyword>
<keyword evidence="7" id="KW-1278">Translocase</keyword>
<organism evidence="10">
    <name type="scientific">Candidatus Methanosuratincola petrocarbonis</name>
    <name type="common">ex Vanwonterghem et al. 2016</name>
    <dbReference type="NCBI Taxonomy" id="1867261"/>
    <lineage>
        <taxon>Archaea</taxon>
        <taxon>Thermoproteota</taxon>
        <taxon>Methanosuratincolia</taxon>
        <taxon>Candidatus Methanomethylicales</taxon>
        <taxon>Candidatus Methanomethylicaceae</taxon>
        <taxon>Candidatus Methanosuratincola (ex Vanwonterghem et al. 2016)</taxon>
    </lineage>
</organism>
<proteinExistence type="predicted"/>
<dbReference type="PANTHER" id="PTHR43790:SF9">
    <property type="entry name" value="GALACTOFURANOSE TRANSPORTER ATP-BINDING PROTEIN YTFR"/>
    <property type="match status" value="1"/>
</dbReference>
<name>A0A7J3V050_9CREN</name>
<feature type="domain" description="ABC transporter" evidence="9">
    <location>
        <begin position="253"/>
        <end position="501"/>
    </location>
</feature>
<sequence length="523" mass="57174">MTTLVRMKDIVKRFPGVLAVDHVDFDLNEGEVHCLIGANGAGKSTLIKILAGVYSKDEGTIEIEGKPVEIRSPKHAQELGIATIYQEYNLVPYLSVAENISLGHLPSRFLPFGLRLVDWKATIKFASELLQELQVDISPVAPVWSLGVGQQQMVEIAKALALKARIYIMDEPTAALSSGEIEKLFQVIRYLKERGCGVIYISHRLEEVGIIGDRVTVMRDGRKVATLSVSEASHEQLVELMVGRSVSRQERYTRAKKVGKPLLQVYGLTRKGVFSDVNLEIRAGEIVGLAGVVGSGRTEVARAIFGADPVDAGRIILEGKVISIRSPCEAVKCGICYLPEDRRQDGLVLCCTVADNVVLASLSKFSRLRVFLDRARVKKEVMSRVQELNIKTPSLSQCVEYLSGGNQQKVVVAKWLSANGKVFLFDEPTRGIDVGAKVEIFNIIRRLADQGAGILLISSEIDELVALCDRVYVLREGRLVAELVGEEITKERILAIAVTGKKDGSLERSASAGKQTNGGGVRV</sequence>
<reference evidence="10" key="1">
    <citation type="journal article" date="2020" name="mSystems">
        <title>Genome- and Community-Level Interaction Insights into Carbon Utilization and Element Cycling Functions of Hydrothermarchaeota in Hydrothermal Sediment.</title>
        <authorList>
            <person name="Zhou Z."/>
            <person name="Liu Y."/>
            <person name="Xu W."/>
            <person name="Pan J."/>
            <person name="Luo Z.H."/>
            <person name="Li M."/>
        </authorList>
    </citation>
    <scope>NUCLEOTIDE SEQUENCE [LARGE SCALE GENOMIC DNA]</scope>
    <source>
        <strain evidence="10">SpSt-1038</strain>
    </source>
</reference>
<dbReference type="AlphaFoldDB" id="A0A7J3V050"/>
<evidence type="ECO:0000256" key="3">
    <source>
        <dbReference type="ARBA" id="ARBA00022475"/>
    </source>
</evidence>
<dbReference type="PROSITE" id="PS50893">
    <property type="entry name" value="ABC_TRANSPORTER_2"/>
    <property type="match status" value="2"/>
</dbReference>
<dbReference type="InterPro" id="IPR050107">
    <property type="entry name" value="ABC_carbohydrate_import_ATPase"/>
</dbReference>
<evidence type="ECO:0000259" key="9">
    <source>
        <dbReference type="PROSITE" id="PS50893"/>
    </source>
</evidence>
<dbReference type="Pfam" id="PF00005">
    <property type="entry name" value="ABC_tran"/>
    <property type="match status" value="2"/>
</dbReference>
<dbReference type="PANTHER" id="PTHR43790">
    <property type="entry name" value="CARBOHYDRATE TRANSPORT ATP-BINDING PROTEIN MG119-RELATED"/>
    <property type="match status" value="1"/>
</dbReference>
<evidence type="ECO:0000256" key="5">
    <source>
        <dbReference type="ARBA" id="ARBA00022741"/>
    </source>
</evidence>
<dbReference type="GO" id="GO:0016887">
    <property type="term" value="F:ATP hydrolysis activity"/>
    <property type="evidence" value="ECO:0007669"/>
    <property type="project" value="InterPro"/>
</dbReference>
<dbReference type="CDD" id="cd03216">
    <property type="entry name" value="ABC_Carb_Monos_I"/>
    <property type="match status" value="1"/>
</dbReference>